<evidence type="ECO:0000313" key="3">
    <source>
        <dbReference type="Proteomes" id="UP000315252"/>
    </source>
</evidence>
<proteinExistence type="predicted"/>
<dbReference type="AlphaFoldDB" id="A0A545TPB8"/>
<dbReference type="InterPro" id="IPR012338">
    <property type="entry name" value="Beta-lactam/transpept-like"/>
</dbReference>
<name>A0A545TPB8_9PROT</name>
<protein>
    <submittedName>
        <fullName evidence="2">Serine hydrolase</fullName>
    </submittedName>
</protein>
<keyword evidence="2" id="KW-0378">Hydrolase</keyword>
<feature type="domain" description="Beta-lactamase-related" evidence="1">
    <location>
        <begin position="46"/>
        <end position="327"/>
    </location>
</feature>
<comment type="caution">
    <text evidence="2">The sequence shown here is derived from an EMBL/GenBank/DDBJ whole genome shotgun (WGS) entry which is preliminary data.</text>
</comment>
<reference evidence="2 3" key="1">
    <citation type="submission" date="2019-06" db="EMBL/GenBank/DDBJ databases">
        <title>Whole genome sequence for Rhodospirillaceae sp. R148.</title>
        <authorList>
            <person name="Wang G."/>
        </authorList>
    </citation>
    <scope>NUCLEOTIDE SEQUENCE [LARGE SCALE GENOMIC DNA]</scope>
    <source>
        <strain evidence="2 3">R148</strain>
    </source>
</reference>
<sequence length="355" mass="39247">MSQLSTPALSQSAWEKATPAEAGFQTDVAERLDAAMKAGSLKNLHAVVITRNGKLVVERYYDGIDERWGQSLGYLLFDAETKHDLRSVSKSIVGLLYGIALDAGQAPALDAPILDSFPEYKDLAANPARLRMTVADALTMRLGTEWNEELPYDNPQNSEIAMELAPDRYRFILERPFVIEPGRQWDYNGGATALLAALIERGSGQSVFDFAREKLFTPLGIDDVEWIKGNDGAFAAASGLRMRPRDVAKVGQVVLDRGQWEGKVLISEDWLKAAFTPRAAVDDGLEYGYQWWLGKLRESGKPWMAAFGNGGQRLILIPSLDLAVVITAGNYNQPDAWKLPVQIMAEYILPALTER</sequence>
<dbReference type="Pfam" id="PF00144">
    <property type="entry name" value="Beta-lactamase"/>
    <property type="match status" value="1"/>
</dbReference>
<dbReference type="GO" id="GO:0016787">
    <property type="term" value="F:hydrolase activity"/>
    <property type="evidence" value="ECO:0007669"/>
    <property type="project" value="UniProtKB-KW"/>
</dbReference>
<dbReference type="OrthoDB" id="9814204at2"/>
<evidence type="ECO:0000259" key="1">
    <source>
        <dbReference type="Pfam" id="PF00144"/>
    </source>
</evidence>
<evidence type="ECO:0000313" key="2">
    <source>
        <dbReference type="EMBL" id="TQV79070.1"/>
    </source>
</evidence>
<dbReference type="EMBL" id="VHSH01000005">
    <property type="protein sequence ID" value="TQV79070.1"/>
    <property type="molecule type" value="Genomic_DNA"/>
</dbReference>
<gene>
    <name evidence="2" type="ORF">FKG95_15450</name>
</gene>
<dbReference type="PANTHER" id="PTHR43283:SF7">
    <property type="entry name" value="BETA-LACTAMASE-RELATED DOMAIN-CONTAINING PROTEIN"/>
    <property type="match status" value="1"/>
</dbReference>
<dbReference type="InterPro" id="IPR001466">
    <property type="entry name" value="Beta-lactam-related"/>
</dbReference>
<dbReference type="Proteomes" id="UP000315252">
    <property type="component" value="Unassembled WGS sequence"/>
</dbReference>
<dbReference type="Gene3D" id="3.40.710.10">
    <property type="entry name" value="DD-peptidase/beta-lactamase superfamily"/>
    <property type="match status" value="1"/>
</dbReference>
<dbReference type="PANTHER" id="PTHR43283">
    <property type="entry name" value="BETA-LACTAMASE-RELATED"/>
    <property type="match status" value="1"/>
</dbReference>
<organism evidence="2 3">
    <name type="scientific">Denitrobaculum tricleocarpae</name>
    <dbReference type="NCBI Taxonomy" id="2591009"/>
    <lineage>
        <taxon>Bacteria</taxon>
        <taxon>Pseudomonadati</taxon>
        <taxon>Pseudomonadota</taxon>
        <taxon>Alphaproteobacteria</taxon>
        <taxon>Rhodospirillales</taxon>
        <taxon>Rhodospirillaceae</taxon>
        <taxon>Denitrobaculum</taxon>
    </lineage>
</organism>
<dbReference type="InterPro" id="IPR050789">
    <property type="entry name" value="Diverse_Enzym_Activities"/>
</dbReference>
<accession>A0A545TPB8</accession>
<dbReference type="SUPFAM" id="SSF56601">
    <property type="entry name" value="beta-lactamase/transpeptidase-like"/>
    <property type="match status" value="1"/>
</dbReference>
<keyword evidence="3" id="KW-1185">Reference proteome</keyword>
<dbReference type="RefSeq" id="WP_142897294.1">
    <property type="nucleotide sequence ID" value="NZ_ML660056.1"/>
</dbReference>